<evidence type="ECO:0000256" key="5">
    <source>
        <dbReference type="SAM" id="Phobius"/>
    </source>
</evidence>
<evidence type="ECO:0000259" key="6">
    <source>
        <dbReference type="PROSITE" id="PS50118"/>
    </source>
</evidence>
<feature type="DNA-binding region" description="HMG box" evidence="4">
    <location>
        <begin position="65"/>
        <end position="110"/>
    </location>
</feature>
<keyword evidence="5" id="KW-1133">Transmembrane helix</keyword>
<keyword evidence="3 4" id="KW-0539">Nucleus</keyword>
<dbReference type="EnsemblPlants" id="TuG1812G0200001946.01.T02">
    <property type="protein sequence ID" value="TuG1812G0200001946.01.T02"/>
    <property type="gene ID" value="TuG1812G0200001946.01"/>
</dbReference>
<dbReference type="AlphaFoldDB" id="A0A8R7PCB8"/>
<evidence type="ECO:0000256" key="1">
    <source>
        <dbReference type="ARBA" id="ARBA00004123"/>
    </source>
</evidence>
<sequence>MPHEKHREDPTITSLLHHKSRLPSVLTMVLLVLGVIILIVYFNNGLGTRRPRAPRRTSRAGAAGKKDVGEAFFVFMGEFRKEFKHKNPKNKSVAAVGKAAGGRWKSLSESVSYCAFCTSLQGRCFFATDAGSDTMTLSHTTCKLVDGLVSSGLIPGRGSVLFSLSTKGTFFSHGWMGLHQFSISLGFSMLLMLALMPCFLSCHVLILTGSISSHDCLLAYSITCTAKTCYLLHDDISFANTPRHHLP</sequence>
<dbReference type="SUPFAM" id="SSF47095">
    <property type="entry name" value="HMG-box"/>
    <property type="match status" value="1"/>
</dbReference>
<organism evidence="7 8">
    <name type="scientific">Triticum urartu</name>
    <name type="common">Red wild einkorn</name>
    <name type="synonym">Crithodium urartu</name>
    <dbReference type="NCBI Taxonomy" id="4572"/>
    <lineage>
        <taxon>Eukaryota</taxon>
        <taxon>Viridiplantae</taxon>
        <taxon>Streptophyta</taxon>
        <taxon>Embryophyta</taxon>
        <taxon>Tracheophyta</taxon>
        <taxon>Spermatophyta</taxon>
        <taxon>Magnoliopsida</taxon>
        <taxon>Liliopsida</taxon>
        <taxon>Poales</taxon>
        <taxon>Poaceae</taxon>
        <taxon>BOP clade</taxon>
        <taxon>Pooideae</taxon>
        <taxon>Triticodae</taxon>
        <taxon>Triticeae</taxon>
        <taxon>Triticinae</taxon>
        <taxon>Triticum</taxon>
    </lineage>
</organism>
<dbReference type="GO" id="GO:0003677">
    <property type="term" value="F:DNA binding"/>
    <property type="evidence" value="ECO:0007669"/>
    <property type="project" value="UniProtKB-UniRule"/>
</dbReference>
<keyword evidence="5" id="KW-0812">Transmembrane</keyword>
<dbReference type="Gramene" id="TuG1812G0200001946.01.T02">
    <property type="protein sequence ID" value="TuG1812G0200001946.01.T02"/>
    <property type="gene ID" value="TuG1812G0200001946.01"/>
</dbReference>
<feature type="transmembrane region" description="Helical" evidence="5">
    <location>
        <begin position="25"/>
        <end position="46"/>
    </location>
</feature>
<evidence type="ECO:0000256" key="2">
    <source>
        <dbReference type="ARBA" id="ARBA00023125"/>
    </source>
</evidence>
<reference evidence="8" key="1">
    <citation type="journal article" date="2013" name="Nature">
        <title>Draft genome of the wheat A-genome progenitor Triticum urartu.</title>
        <authorList>
            <person name="Ling H.Q."/>
            <person name="Zhao S."/>
            <person name="Liu D."/>
            <person name="Wang J."/>
            <person name="Sun H."/>
            <person name="Zhang C."/>
            <person name="Fan H."/>
            <person name="Li D."/>
            <person name="Dong L."/>
            <person name="Tao Y."/>
            <person name="Gao C."/>
            <person name="Wu H."/>
            <person name="Li Y."/>
            <person name="Cui Y."/>
            <person name="Guo X."/>
            <person name="Zheng S."/>
            <person name="Wang B."/>
            <person name="Yu K."/>
            <person name="Liang Q."/>
            <person name="Yang W."/>
            <person name="Lou X."/>
            <person name="Chen J."/>
            <person name="Feng M."/>
            <person name="Jian J."/>
            <person name="Zhang X."/>
            <person name="Luo G."/>
            <person name="Jiang Y."/>
            <person name="Liu J."/>
            <person name="Wang Z."/>
            <person name="Sha Y."/>
            <person name="Zhang B."/>
            <person name="Wu H."/>
            <person name="Tang D."/>
            <person name="Shen Q."/>
            <person name="Xue P."/>
            <person name="Zou S."/>
            <person name="Wang X."/>
            <person name="Liu X."/>
            <person name="Wang F."/>
            <person name="Yang Y."/>
            <person name="An X."/>
            <person name="Dong Z."/>
            <person name="Zhang K."/>
            <person name="Zhang X."/>
            <person name="Luo M.C."/>
            <person name="Dvorak J."/>
            <person name="Tong Y."/>
            <person name="Wang J."/>
            <person name="Yang H."/>
            <person name="Li Z."/>
            <person name="Wang D."/>
            <person name="Zhang A."/>
            <person name="Wang J."/>
        </authorList>
    </citation>
    <scope>NUCLEOTIDE SEQUENCE</scope>
    <source>
        <strain evidence="8">cv. G1812</strain>
    </source>
</reference>
<dbReference type="InterPro" id="IPR031061">
    <property type="entry name" value="HMGB_plant"/>
</dbReference>
<comment type="subcellular location">
    <subcellularLocation>
        <location evidence="1">Nucleus</location>
    </subcellularLocation>
</comment>
<dbReference type="Pfam" id="PF00505">
    <property type="entry name" value="HMG_box"/>
    <property type="match status" value="1"/>
</dbReference>
<keyword evidence="8" id="KW-1185">Reference proteome</keyword>
<gene>
    <name evidence="7" type="primary">LOC125536430</name>
</gene>
<accession>A0A8R7PCB8</accession>
<reference evidence="7" key="2">
    <citation type="submission" date="2018-03" db="EMBL/GenBank/DDBJ databases">
        <title>The Triticum urartu genome reveals the dynamic nature of wheat genome evolution.</title>
        <authorList>
            <person name="Ling H."/>
            <person name="Ma B."/>
            <person name="Shi X."/>
            <person name="Liu H."/>
            <person name="Dong L."/>
            <person name="Sun H."/>
            <person name="Cao Y."/>
            <person name="Gao Q."/>
            <person name="Zheng S."/>
            <person name="Li Y."/>
            <person name="Yu Y."/>
            <person name="Du H."/>
            <person name="Qi M."/>
            <person name="Li Y."/>
            <person name="Yu H."/>
            <person name="Cui Y."/>
            <person name="Wang N."/>
            <person name="Chen C."/>
            <person name="Wu H."/>
            <person name="Zhao Y."/>
            <person name="Zhang J."/>
            <person name="Li Y."/>
            <person name="Zhou W."/>
            <person name="Zhang B."/>
            <person name="Hu W."/>
            <person name="Eijk M."/>
            <person name="Tang J."/>
            <person name="Witsenboer H."/>
            <person name="Zhao S."/>
            <person name="Li Z."/>
            <person name="Zhang A."/>
            <person name="Wang D."/>
            <person name="Liang C."/>
        </authorList>
    </citation>
    <scope>NUCLEOTIDE SEQUENCE [LARGE SCALE GENOMIC DNA]</scope>
    <source>
        <strain evidence="7">cv. G1812</strain>
    </source>
</reference>
<dbReference type="Proteomes" id="UP000015106">
    <property type="component" value="Chromosome 2"/>
</dbReference>
<name>A0A8R7PCB8_TRIUA</name>
<dbReference type="PANTHER" id="PTHR46261">
    <property type="entry name" value="HIGH MOBILITY GROUP B PROTEIN 4-RELATED"/>
    <property type="match status" value="1"/>
</dbReference>
<evidence type="ECO:0000256" key="4">
    <source>
        <dbReference type="PROSITE-ProRule" id="PRU00267"/>
    </source>
</evidence>
<proteinExistence type="predicted"/>
<dbReference type="GO" id="GO:0005634">
    <property type="term" value="C:nucleus"/>
    <property type="evidence" value="ECO:0007669"/>
    <property type="project" value="UniProtKB-SubCell"/>
</dbReference>
<dbReference type="CDD" id="cd22005">
    <property type="entry name" value="HMG-box_AtHMGB1-like"/>
    <property type="match status" value="1"/>
</dbReference>
<keyword evidence="2 4" id="KW-0238">DNA-binding</keyword>
<dbReference type="InterPro" id="IPR036910">
    <property type="entry name" value="HMG_box_dom_sf"/>
</dbReference>
<keyword evidence="5" id="KW-0472">Membrane</keyword>
<dbReference type="Gene3D" id="1.10.30.10">
    <property type="entry name" value="High mobility group box domain"/>
    <property type="match status" value="1"/>
</dbReference>
<evidence type="ECO:0000313" key="7">
    <source>
        <dbReference type="EnsemblPlants" id="TuG1812G0200001946.01.T02"/>
    </source>
</evidence>
<reference evidence="7" key="3">
    <citation type="submission" date="2022-06" db="UniProtKB">
        <authorList>
            <consortium name="EnsemblPlants"/>
        </authorList>
    </citation>
    <scope>IDENTIFICATION</scope>
</reference>
<evidence type="ECO:0000256" key="3">
    <source>
        <dbReference type="ARBA" id="ARBA00023242"/>
    </source>
</evidence>
<dbReference type="PANTHER" id="PTHR46261:SF18">
    <property type="entry name" value="DNA-BINDING PROTEIN MNB1B"/>
    <property type="match status" value="1"/>
</dbReference>
<feature type="domain" description="HMG box" evidence="6">
    <location>
        <begin position="65"/>
        <end position="110"/>
    </location>
</feature>
<feature type="transmembrane region" description="Helical" evidence="5">
    <location>
        <begin position="185"/>
        <end position="206"/>
    </location>
</feature>
<dbReference type="PROSITE" id="PS50118">
    <property type="entry name" value="HMG_BOX_2"/>
    <property type="match status" value="1"/>
</dbReference>
<protein>
    <recommendedName>
        <fullName evidence="6">HMG box domain-containing protein</fullName>
    </recommendedName>
</protein>
<evidence type="ECO:0000313" key="8">
    <source>
        <dbReference type="Proteomes" id="UP000015106"/>
    </source>
</evidence>
<dbReference type="InterPro" id="IPR009071">
    <property type="entry name" value="HMG_box_dom"/>
</dbReference>